<name>A0AAV2NIK6_9HYME</name>
<gene>
    <name evidence="2" type="ORF">LPLAT_LOCUS6176</name>
</gene>
<feature type="region of interest" description="Disordered" evidence="1">
    <location>
        <begin position="1"/>
        <end position="24"/>
    </location>
</feature>
<dbReference type="Proteomes" id="UP001497644">
    <property type="component" value="Chromosome 2"/>
</dbReference>
<dbReference type="AlphaFoldDB" id="A0AAV2NIK6"/>
<organism evidence="2 3">
    <name type="scientific">Lasius platythorax</name>
    <dbReference type="NCBI Taxonomy" id="488582"/>
    <lineage>
        <taxon>Eukaryota</taxon>
        <taxon>Metazoa</taxon>
        <taxon>Ecdysozoa</taxon>
        <taxon>Arthropoda</taxon>
        <taxon>Hexapoda</taxon>
        <taxon>Insecta</taxon>
        <taxon>Pterygota</taxon>
        <taxon>Neoptera</taxon>
        <taxon>Endopterygota</taxon>
        <taxon>Hymenoptera</taxon>
        <taxon>Apocrita</taxon>
        <taxon>Aculeata</taxon>
        <taxon>Formicoidea</taxon>
        <taxon>Formicidae</taxon>
        <taxon>Formicinae</taxon>
        <taxon>Lasius</taxon>
        <taxon>Lasius</taxon>
    </lineage>
</organism>
<sequence>MRGFEQSRRQRPATHSVDSKSRDSRSLLCAVNLAHSQCVYMCFCVANCSFGGWMDQQSRSLQIIFGGWMDQQSRSLQIM</sequence>
<protein>
    <submittedName>
        <fullName evidence="2">Uncharacterized protein</fullName>
    </submittedName>
</protein>
<evidence type="ECO:0000313" key="2">
    <source>
        <dbReference type="EMBL" id="CAL1680095.1"/>
    </source>
</evidence>
<dbReference type="EMBL" id="OZ034825">
    <property type="protein sequence ID" value="CAL1680095.1"/>
    <property type="molecule type" value="Genomic_DNA"/>
</dbReference>
<proteinExistence type="predicted"/>
<evidence type="ECO:0000313" key="3">
    <source>
        <dbReference type="Proteomes" id="UP001497644"/>
    </source>
</evidence>
<accession>A0AAV2NIK6</accession>
<keyword evidence="3" id="KW-1185">Reference proteome</keyword>
<evidence type="ECO:0000256" key="1">
    <source>
        <dbReference type="SAM" id="MobiDB-lite"/>
    </source>
</evidence>
<reference evidence="2" key="1">
    <citation type="submission" date="2024-04" db="EMBL/GenBank/DDBJ databases">
        <authorList>
            <consortium name="Molecular Ecology Group"/>
        </authorList>
    </citation>
    <scope>NUCLEOTIDE SEQUENCE</scope>
</reference>